<reference evidence="2" key="1">
    <citation type="journal article" date="2019" name="Int. J. Syst. Evol. Microbiol.">
        <title>The Global Catalogue of Microorganisms (GCM) 10K type strain sequencing project: providing services to taxonomists for standard genome sequencing and annotation.</title>
        <authorList>
            <consortium name="The Broad Institute Genomics Platform"/>
            <consortium name="The Broad Institute Genome Sequencing Center for Infectious Disease"/>
            <person name="Wu L."/>
            <person name="Ma J."/>
        </authorList>
    </citation>
    <scope>NUCLEOTIDE SEQUENCE [LARGE SCALE GENOMIC DNA]</scope>
    <source>
        <strain evidence="2">KCTC 42498</strain>
    </source>
</reference>
<comment type="caution">
    <text evidence="1">The sequence shown here is derived from an EMBL/GenBank/DDBJ whole genome shotgun (WGS) entry which is preliminary data.</text>
</comment>
<dbReference type="Proteomes" id="UP001597544">
    <property type="component" value="Unassembled WGS sequence"/>
</dbReference>
<keyword evidence="2" id="KW-1185">Reference proteome</keyword>
<name>A0ABW5IJG9_9BACT</name>
<proteinExistence type="predicted"/>
<dbReference type="EMBL" id="JBHULU010000006">
    <property type="protein sequence ID" value="MFD2513261.1"/>
    <property type="molecule type" value="Genomic_DNA"/>
</dbReference>
<evidence type="ECO:0000313" key="1">
    <source>
        <dbReference type="EMBL" id="MFD2513261.1"/>
    </source>
</evidence>
<sequence>MQREIKNTFGRTFYKIQYHEDLNVVDAVWYSSASKQDLKQAVAAGLEVHEGTRCPYRLNDNTDFSSPWTDAVAWLEEDWLPRAYKAGIRFLAHVARPDSFGEAAGEALVKGKIGSVIEVQYFSNRQDALEWLKYKQGVDLAATSRTW</sequence>
<dbReference type="RefSeq" id="WP_377503757.1">
    <property type="nucleotide sequence ID" value="NZ_JBHULU010000006.1"/>
</dbReference>
<accession>A0ABW5IJG9</accession>
<gene>
    <name evidence="1" type="ORF">ACFSRY_05240</name>
</gene>
<evidence type="ECO:0008006" key="3">
    <source>
        <dbReference type="Google" id="ProtNLM"/>
    </source>
</evidence>
<organism evidence="1 2">
    <name type="scientific">Pontibacter locisalis</name>
    <dbReference type="NCBI Taxonomy" id="1719035"/>
    <lineage>
        <taxon>Bacteria</taxon>
        <taxon>Pseudomonadati</taxon>
        <taxon>Bacteroidota</taxon>
        <taxon>Cytophagia</taxon>
        <taxon>Cytophagales</taxon>
        <taxon>Hymenobacteraceae</taxon>
        <taxon>Pontibacter</taxon>
    </lineage>
</organism>
<protein>
    <recommendedName>
        <fullName evidence="3">SpoIIAA-like</fullName>
    </recommendedName>
</protein>
<evidence type="ECO:0000313" key="2">
    <source>
        <dbReference type="Proteomes" id="UP001597544"/>
    </source>
</evidence>